<dbReference type="SUPFAM" id="SSF50993">
    <property type="entry name" value="Peptidase/esterase 'gauge' domain"/>
    <property type="match status" value="1"/>
</dbReference>
<evidence type="ECO:0000256" key="3">
    <source>
        <dbReference type="ARBA" id="ARBA00022825"/>
    </source>
</evidence>
<name>A0ABP6RDW1_9MICC</name>
<proteinExistence type="predicted"/>
<keyword evidence="1" id="KW-0645">Protease</keyword>
<feature type="domain" description="Peptidase S9 prolyl oligopeptidase catalytic" evidence="4">
    <location>
        <begin position="516"/>
        <end position="717"/>
    </location>
</feature>
<feature type="domain" description="Peptidase S9A N-terminal" evidence="5">
    <location>
        <begin position="13"/>
        <end position="189"/>
    </location>
</feature>
<evidence type="ECO:0000313" key="6">
    <source>
        <dbReference type="EMBL" id="GAA3279141.1"/>
    </source>
</evidence>
<evidence type="ECO:0000259" key="5">
    <source>
        <dbReference type="Pfam" id="PF02897"/>
    </source>
</evidence>
<keyword evidence="7" id="KW-1185">Reference proteome</keyword>
<dbReference type="Pfam" id="PF02897">
    <property type="entry name" value="Peptidase_S9_N"/>
    <property type="match status" value="1"/>
</dbReference>
<dbReference type="PANTHER" id="PTHR42881">
    <property type="entry name" value="PROLYL ENDOPEPTIDASE"/>
    <property type="match status" value="1"/>
</dbReference>
<dbReference type="RefSeq" id="WP_344717326.1">
    <property type="nucleotide sequence ID" value="NZ_BAAAYG010000002.1"/>
</dbReference>
<dbReference type="InterPro" id="IPR023302">
    <property type="entry name" value="Pept_S9A_N"/>
</dbReference>
<evidence type="ECO:0000256" key="1">
    <source>
        <dbReference type="ARBA" id="ARBA00022670"/>
    </source>
</evidence>
<dbReference type="PANTHER" id="PTHR42881:SF13">
    <property type="entry name" value="PROLYL ENDOPEPTIDASE"/>
    <property type="match status" value="1"/>
</dbReference>
<dbReference type="InterPro" id="IPR002470">
    <property type="entry name" value="Peptidase_S9A"/>
</dbReference>
<accession>A0ABP6RDW1</accession>
<sequence>MSSSQTRLIDPDHDPHRWLEEVESAEALDWVHRRNAVAEAELADAEFEPLREDLREILDASDRIPGVVRRGEHLYNFWTDAEHPQGIWRRTTPASYRTEEPDWELLLDLDALSADEGVTWVWHGADVLRPAADEPWRHALVSLSPGGSDADVTREFDLLERRFLPEADGGFVRGQGKGSLSWIDGDTVYATVDRMPAAPEATAEAADADVAPDPAMVTSSGYPRTVRRWRRGTPLSAAEEVISVESDHLTAGAGHLDTPGFERDVAVRALGFHDHETHLLTADGPRRIEVPTDVRVGVHRDLLLFMPRTSFTAGGVTVSGGGLAVADVDGFLAGETAPTVLFAPDASTSLQAVTTTRTMLVLTLMEDVVHRVEAFWRGEAGAWTSTPVFAEVSGSLSLGAVDEADSDEVWLTAADHLRPTTLHLGDLSALPDGGSETLEVLKQAPERFDATGLTSVRRFATSDDGTRVPYFLIGPAEVLDPADGTTPEPAPTLLSGYGGFQVSRTPSYLPLTGKGWLERGGVFAVACIRGGGEYGPDWHRAALRENRHRAYEDFAAVARELVDAGVTTVPQLACRGGSNGGLLTGMMLTTRPDLFGAVVIQVPLLDMKRYSHLLAGASWRAEYGDPDTEDWEFIRTFSPYHLLHEGAELPPVLLTTSTRDDRVHPGHARKMTAALESIGADVRYWENTEGGHGGAASPAQQATLEALIQRFLDQQLRGGAAH</sequence>
<keyword evidence="2" id="KW-0378">Hydrolase</keyword>
<dbReference type="InterPro" id="IPR001375">
    <property type="entry name" value="Peptidase_S9_cat"/>
</dbReference>
<gene>
    <name evidence="6" type="ORF">GCM10020260_01970</name>
</gene>
<dbReference type="SUPFAM" id="SSF53474">
    <property type="entry name" value="alpha/beta-Hydrolases"/>
    <property type="match status" value="1"/>
</dbReference>
<dbReference type="InterPro" id="IPR051167">
    <property type="entry name" value="Prolyl_oligopep/macrocyclase"/>
</dbReference>
<evidence type="ECO:0000259" key="4">
    <source>
        <dbReference type="Pfam" id="PF00326"/>
    </source>
</evidence>
<evidence type="ECO:0000313" key="7">
    <source>
        <dbReference type="Proteomes" id="UP001501736"/>
    </source>
</evidence>
<dbReference type="InterPro" id="IPR029058">
    <property type="entry name" value="AB_hydrolase_fold"/>
</dbReference>
<keyword evidence="3" id="KW-0720">Serine protease</keyword>
<dbReference type="Gene3D" id="2.130.10.120">
    <property type="entry name" value="Prolyl oligopeptidase, N-terminal domain"/>
    <property type="match status" value="1"/>
</dbReference>
<dbReference type="Proteomes" id="UP001501736">
    <property type="component" value="Unassembled WGS sequence"/>
</dbReference>
<dbReference type="PRINTS" id="PR00862">
    <property type="entry name" value="PROLIGOPTASE"/>
</dbReference>
<comment type="caution">
    <text evidence="6">The sequence shown here is derived from an EMBL/GenBank/DDBJ whole genome shotgun (WGS) entry which is preliminary data.</text>
</comment>
<reference evidence="7" key="1">
    <citation type="journal article" date="2019" name="Int. J. Syst. Evol. Microbiol.">
        <title>The Global Catalogue of Microorganisms (GCM) 10K type strain sequencing project: providing services to taxonomists for standard genome sequencing and annotation.</title>
        <authorList>
            <consortium name="The Broad Institute Genomics Platform"/>
            <consortium name="The Broad Institute Genome Sequencing Center for Infectious Disease"/>
            <person name="Wu L."/>
            <person name="Ma J."/>
        </authorList>
    </citation>
    <scope>NUCLEOTIDE SEQUENCE [LARGE SCALE GENOMIC DNA]</scope>
    <source>
        <strain evidence="7">JCM 11483</strain>
    </source>
</reference>
<dbReference type="EMBL" id="BAAAYG010000002">
    <property type="protein sequence ID" value="GAA3279141.1"/>
    <property type="molecule type" value="Genomic_DNA"/>
</dbReference>
<protein>
    <submittedName>
        <fullName evidence="6">Prolyl oligopeptidase family serine peptidase</fullName>
    </submittedName>
</protein>
<dbReference type="Gene3D" id="3.40.50.1820">
    <property type="entry name" value="alpha/beta hydrolase"/>
    <property type="match status" value="1"/>
</dbReference>
<dbReference type="Pfam" id="PF00326">
    <property type="entry name" value="Peptidase_S9"/>
    <property type="match status" value="1"/>
</dbReference>
<organism evidence="6 7">
    <name type="scientific">Nesterenkonia halobia</name>
    <dbReference type="NCBI Taxonomy" id="37922"/>
    <lineage>
        <taxon>Bacteria</taxon>
        <taxon>Bacillati</taxon>
        <taxon>Actinomycetota</taxon>
        <taxon>Actinomycetes</taxon>
        <taxon>Micrococcales</taxon>
        <taxon>Micrococcaceae</taxon>
        <taxon>Nesterenkonia</taxon>
    </lineage>
</organism>
<evidence type="ECO:0000256" key="2">
    <source>
        <dbReference type="ARBA" id="ARBA00022801"/>
    </source>
</evidence>